<sequence length="41" mass="4716">ANDEQEHTFTLTKYQFGTSIPSYFEYGEESQPIQSGVFPNQ</sequence>
<gene>
    <name evidence="1" type="ORF">GMARGA_LOCUS34082</name>
</gene>
<feature type="non-terminal residue" evidence="1">
    <location>
        <position position="41"/>
    </location>
</feature>
<organism evidence="1 2">
    <name type="scientific">Gigaspora margarita</name>
    <dbReference type="NCBI Taxonomy" id="4874"/>
    <lineage>
        <taxon>Eukaryota</taxon>
        <taxon>Fungi</taxon>
        <taxon>Fungi incertae sedis</taxon>
        <taxon>Mucoromycota</taxon>
        <taxon>Glomeromycotina</taxon>
        <taxon>Glomeromycetes</taxon>
        <taxon>Diversisporales</taxon>
        <taxon>Gigasporaceae</taxon>
        <taxon>Gigaspora</taxon>
    </lineage>
</organism>
<dbReference type="EMBL" id="CAJVQB010058579">
    <property type="protein sequence ID" value="CAG8838649.1"/>
    <property type="molecule type" value="Genomic_DNA"/>
</dbReference>
<proteinExistence type="predicted"/>
<keyword evidence="2" id="KW-1185">Reference proteome</keyword>
<accession>A0ABN7WSB6</accession>
<name>A0ABN7WSB6_GIGMA</name>
<evidence type="ECO:0000313" key="1">
    <source>
        <dbReference type="EMBL" id="CAG8838649.1"/>
    </source>
</evidence>
<reference evidence="1 2" key="1">
    <citation type="submission" date="2021-06" db="EMBL/GenBank/DDBJ databases">
        <authorList>
            <person name="Kallberg Y."/>
            <person name="Tangrot J."/>
            <person name="Rosling A."/>
        </authorList>
    </citation>
    <scope>NUCLEOTIDE SEQUENCE [LARGE SCALE GENOMIC DNA]</scope>
    <source>
        <strain evidence="1 2">120-4 pot B 10/14</strain>
    </source>
</reference>
<feature type="non-terminal residue" evidence="1">
    <location>
        <position position="1"/>
    </location>
</feature>
<comment type="caution">
    <text evidence="1">The sequence shown here is derived from an EMBL/GenBank/DDBJ whole genome shotgun (WGS) entry which is preliminary data.</text>
</comment>
<evidence type="ECO:0000313" key="2">
    <source>
        <dbReference type="Proteomes" id="UP000789901"/>
    </source>
</evidence>
<protein>
    <submittedName>
        <fullName evidence="1">32838_t:CDS:1</fullName>
    </submittedName>
</protein>
<dbReference type="Proteomes" id="UP000789901">
    <property type="component" value="Unassembled WGS sequence"/>
</dbReference>